<dbReference type="EMBL" id="MFDT01000034">
    <property type="protein sequence ID" value="OGE64823.1"/>
    <property type="molecule type" value="Genomic_DNA"/>
</dbReference>
<sequence length="162" mass="19285">MKYAVKVILLVIIFVFVSNSSLVYGQEDINLPSVYIQPSMTYYPVKRLFEKFMEKLQFTNETKEKYYEDLVQTRLAELKYVVDKDYLDQVERSTQRVSYQVGVVTDYVIFKKINNKKQNLADLFKEDKIILEKLRDKYPANSSYWMLVQHVINSIDINLQKI</sequence>
<organism evidence="2 3">
    <name type="scientific">Candidatus Daviesbacteria bacterium RIFCSPLOWO2_02_FULL_36_7</name>
    <dbReference type="NCBI Taxonomy" id="1797792"/>
    <lineage>
        <taxon>Bacteria</taxon>
        <taxon>Candidatus Daviesiibacteriota</taxon>
    </lineage>
</organism>
<evidence type="ECO:0000313" key="2">
    <source>
        <dbReference type="EMBL" id="OGE64823.1"/>
    </source>
</evidence>
<dbReference type="Proteomes" id="UP000178859">
    <property type="component" value="Unassembled WGS sequence"/>
</dbReference>
<accession>A0A1F5MHJ3</accession>
<proteinExistence type="predicted"/>
<dbReference type="AlphaFoldDB" id="A0A1F5MHJ3"/>
<reference evidence="2 3" key="1">
    <citation type="journal article" date="2016" name="Nat. Commun.">
        <title>Thousands of microbial genomes shed light on interconnected biogeochemical processes in an aquifer system.</title>
        <authorList>
            <person name="Anantharaman K."/>
            <person name="Brown C.T."/>
            <person name="Hug L.A."/>
            <person name="Sharon I."/>
            <person name="Castelle C.J."/>
            <person name="Probst A.J."/>
            <person name="Thomas B.C."/>
            <person name="Singh A."/>
            <person name="Wilkins M.J."/>
            <person name="Karaoz U."/>
            <person name="Brodie E.L."/>
            <person name="Williams K.H."/>
            <person name="Hubbard S.S."/>
            <person name="Banfield J.F."/>
        </authorList>
    </citation>
    <scope>NUCLEOTIDE SEQUENCE [LARGE SCALE GENOMIC DNA]</scope>
</reference>
<gene>
    <name evidence="2" type="ORF">A3I48_00890</name>
</gene>
<dbReference type="Pfam" id="PF18915">
    <property type="entry name" value="DUF5667"/>
    <property type="match status" value="1"/>
</dbReference>
<name>A0A1F5MHJ3_9BACT</name>
<evidence type="ECO:0000259" key="1">
    <source>
        <dbReference type="Pfam" id="PF18915"/>
    </source>
</evidence>
<comment type="caution">
    <text evidence="2">The sequence shown here is derived from an EMBL/GenBank/DDBJ whole genome shotgun (WGS) entry which is preliminary data.</text>
</comment>
<protein>
    <recommendedName>
        <fullName evidence="1">DUF5667 domain-containing protein</fullName>
    </recommendedName>
</protein>
<dbReference type="InterPro" id="IPR043725">
    <property type="entry name" value="DUF5667"/>
</dbReference>
<feature type="domain" description="DUF5667" evidence="1">
    <location>
        <begin position="38"/>
        <end position="123"/>
    </location>
</feature>
<evidence type="ECO:0000313" key="3">
    <source>
        <dbReference type="Proteomes" id="UP000178859"/>
    </source>
</evidence>